<reference evidence="5" key="1">
    <citation type="journal article" date="2015" name="Proc. Natl. Acad. Sci. U.S.A.">
        <title>Networks of energetic and metabolic interactions define dynamics in microbial communities.</title>
        <authorList>
            <person name="Embree M."/>
            <person name="Liu J.K."/>
            <person name="Al-Bassam M.M."/>
            <person name="Zengler K."/>
        </authorList>
    </citation>
    <scope>NUCLEOTIDE SEQUENCE</scope>
</reference>
<proteinExistence type="predicted"/>
<dbReference type="InterPro" id="IPR050908">
    <property type="entry name" value="SmbC-like"/>
</dbReference>
<dbReference type="InterPro" id="IPR018060">
    <property type="entry name" value="HTH_AraC"/>
</dbReference>
<keyword evidence="1" id="KW-0805">Transcription regulation</keyword>
<dbReference type="InterPro" id="IPR010499">
    <property type="entry name" value="AraC_E-bd"/>
</dbReference>
<dbReference type="PROSITE" id="PS01124">
    <property type="entry name" value="HTH_ARAC_FAMILY_2"/>
    <property type="match status" value="1"/>
</dbReference>
<dbReference type="SUPFAM" id="SSF46689">
    <property type="entry name" value="Homeodomain-like"/>
    <property type="match status" value="2"/>
</dbReference>
<sequence length="287" mass="31376">MARDDYRQRINRVLACLEHNLDALPSLDHLAGLAHYSPYHFHRMFTGMVGESLAAYARRLRLERAAMFMARTARPVTDIALSSGYDSHEAFTRAFRGHFGVSPRAYREAARRGLPLPKCPVPPPKPQGDMPMDVKIVFFPVTTVAYVRHVGPYAQCHAAWEALCGWAGPKGLLGPGVRVIGVCHDDPEVTPPEKIRYDACITVPDGVTAEGPAGVMDIGGGDYAMALHAGPYSGLHASYAALCGVELPRLSREPAYAPSFEIYLNDPATTPPEDLRTEIYIPLLPKA</sequence>
<dbReference type="Gene3D" id="1.10.10.60">
    <property type="entry name" value="Homeodomain-like"/>
    <property type="match status" value="2"/>
</dbReference>
<dbReference type="Pfam" id="PF06445">
    <property type="entry name" value="GyrI-like"/>
    <property type="match status" value="1"/>
</dbReference>
<evidence type="ECO:0000313" key="5">
    <source>
        <dbReference type="EMBL" id="KUG29708.1"/>
    </source>
</evidence>
<dbReference type="AlphaFoldDB" id="A0A0W8G9D6"/>
<dbReference type="EMBL" id="LNQE01000047">
    <property type="protein sequence ID" value="KUG29708.1"/>
    <property type="molecule type" value="Genomic_DNA"/>
</dbReference>
<name>A0A0W8G9D6_9ZZZZ</name>
<keyword evidence="2" id="KW-0238">DNA-binding</keyword>
<gene>
    <name evidence="5" type="ORF">ASZ90_000394</name>
</gene>
<protein>
    <submittedName>
        <fullName evidence="5">Transcriptional regulator, arac family</fullName>
    </submittedName>
</protein>
<dbReference type="Pfam" id="PF12833">
    <property type="entry name" value="HTH_18"/>
    <property type="match status" value="1"/>
</dbReference>
<dbReference type="InterPro" id="IPR020449">
    <property type="entry name" value="Tscrpt_reg_AraC-type_HTH"/>
</dbReference>
<dbReference type="Gene3D" id="3.20.80.10">
    <property type="entry name" value="Regulatory factor, effector binding domain"/>
    <property type="match status" value="1"/>
</dbReference>
<dbReference type="SUPFAM" id="SSF55136">
    <property type="entry name" value="Probable bacterial effector-binding domain"/>
    <property type="match status" value="1"/>
</dbReference>
<feature type="domain" description="HTH araC/xylS-type" evidence="4">
    <location>
        <begin position="11"/>
        <end position="109"/>
    </location>
</feature>
<evidence type="ECO:0000256" key="1">
    <source>
        <dbReference type="ARBA" id="ARBA00023015"/>
    </source>
</evidence>
<evidence type="ECO:0000256" key="3">
    <source>
        <dbReference type="ARBA" id="ARBA00023163"/>
    </source>
</evidence>
<evidence type="ECO:0000259" key="4">
    <source>
        <dbReference type="PROSITE" id="PS01124"/>
    </source>
</evidence>
<accession>A0A0W8G9D6</accession>
<dbReference type="PANTHER" id="PTHR40055">
    <property type="entry name" value="TRANSCRIPTIONAL REGULATOR YGIV-RELATED"/>
    <property type="match status" value="1"/>
</dbReference>
<keyword evidence="3" id="KW-0804">Transcription</keyword>
<dbReference type="InterPro" id="IPR009057">
    <property type="entry name" value="Homeodomain-like_sf"/>
</dbReference>
<dbReference type="InterPro" id="IPR029442">
    <property type="entry name" value="GyrI-like"/>
</dbReference>
<dbReference type="SMART" id="SM00342">
    <property type="entry name" value="HTH_ARAC"/>
    <property type="match status" value="1"/>
</dbReference>
<dbReference type="PANTHER" id="PTHR40055:SF1">
    <property type="entry name" value="TRANSCRIPTIONAL REGULATOR YGIV-RELATED"/>
    <property type="match status" value="1"/>
</dbReference>
<dbReference type="GO" id="GO:0003700">
    <property type="term" value="F:DNA-binding transcription factor activity"/>
    <property type="evidence" value="ECO:0007669"/>
    <property type="project" value="InterPro"/>
</dbReference>
<dbReference type="PRINTS" id="PR00032">
    <property type="entry name" value="HTHARAC"/>
</dbReference>
<dbReference type="GO" id="GO:0043565">
    <property type="term" value="F:sequence-specific DNA binding"/>
    <property type="evidence" value="ECO:0007669"/>
    <property type="project" value="InterPro"/>
</dbReference>
<dbReference type="InterPro" id="IPR011256">
    <property type="entry name" value="Reg_factor_effector_dom_sf"/>
</dbReference>
<evidence type="ECO:0000256" key="2">
    <source>
        <dbReference type="ARBA" id="ARBA00023125"/>
    </source>
</evidence>
<comment type="caution">
    <text evidence="5">The sequence shown here is derived from an EMBL/GenBank/DDBJ whole genome shotgun (WGS) entry which is preliminary data.</text>
</comment>
<dbReference type="SMART" id="SM00871">
    <property type="entry name" value="AraC_E_bind"/>
    <property type="match status" value="1"/>
</dbReference>
<organism evidence="5">
    <name type="scientific">hydrocarbon metagenome</name>
    <dbReference type="NCBI Taxonomy" id="938273"/>
    <lineage>
        <taxon>unclassified sequences</taxon>
        <taxon>metagenomes</taxon>
        <taxon>ecological metagenomes</taxon>
    </lineage>
</organism>